<evidence type="ECO:0000313" key="16">
    <source>
        <dbReference type="EMBL" id="MFC3443467.1"/>
    </source>
</evidence>
<dbReference type="InterPro" id="IPR039426">
    <property type="entry name" value="TonB-dep_rcpt-like"/>
</dbReference>
<evidence type="ECO:0000256" key="4">
    <source>
        <dbReference type="ARBA" id="ARBA00022496"/>
    </source>
</evidence>
<evidence type="ECO:0000256" key="12">
    <source>
        <dbReference type="RuleBase" id="RU003357"/>
    </source>
</evidence>
<evidence type="ECO:0000256" key="11">
    <source>
        <dbReference type="PROSITE-ProRule" id="PRU01360"/>
    </source>
</evidence>
<proteinExistence type="inferred from homology"/>
<feature type="domain" description="TonB-dependent receptor plug" evidence="15">
    <location>
        <begin position="57"/>
        <end position="164"/>
    </location>
</feature>
<evidence type="ECO:0000256" key="2">
    <source>
        <dbReference type="ARBA" id="ARBA00022448"/>
    </source>
</evidence>
<keyword evidence="4" id="KW-0410">Iron transport</keyword>
<comment type="caution">
    <text evidence="16">The sequence shown here is derived from an EMBL/GenBank/DDBJ whole genome shotgun (WGS) entry which is preliminary data.</text>
</comment>
<evidence type="ECO:0000256" key="6">
    <source>
        <dbReference type="ARBA" id="ARBA00023004"/>
    </source>
</evidence>
<evidence type="ECO:0000256" key="8">
    <source>
        <dbReference type="ARBA" id="ARBA00023077"/>
    </source>
</evidence>
<evidence type="ECO:0000256" key="10">
    <source>
        <dbReference type="ARBA" id="ARBA00023237"/>
    </source>
</evidence>
<evidence type="ECO:0000256" key="9">
    <source>
        <dbReference type="ARBA" id="ARBA00023136"/>
    </source>
</evidence>
<keyword evidence="16" id="KW-0675">Receptor</keyword>
<dbReference type="Pfam" id="PF07715">
    <property type="entry name" value="Plug"/>
    <property type="match status" value="1"/>
</dbReference>
<protein>
    <submittedName>
        <fullName evidence="16">TonB-dependent receptor</fullName>
    </submittedName>
</protein>
<organism evidence="16 17">
    <name type="scientific">Sphingobium rhizovicinum</name>
    <dbReference type="NCBI Taxonomy" id="432308"/>
    <lineage>
        <taxon>Bacteria</taxon>
        <taxon>Pseudomonadati</taxon>
        <taxon>Pseudomonadota</taxon>
        <taxon>Alphaproteobacteria</taxon>
        <taxon>Sphingomonadales</taxon>
        <taxon>Sphingomonadaceae</taxon>
        <taxon>Sphingobium</taxon>
    </lineage>
</organism>
<evidence type="ECO:0000256" key="1">
    <source>
        <dbReference type="ARBA" id="ARBA00004571"/>
    </source>
</evidence>
<keyword evidence="17" id="KW-1185">Reference proteome</keyword>
<reference evidence="17" key="1">
    <citation type="journal article" date="2019" name="Int. J. Syst. Evol. Microbiol.">
        <title>The Global Catalogue of Microorganisms (GCM) 10K type strain sequencing project: providing services to taxonomists for standard genome sequencing and annotation.</title>
        <authorList>
            <consortium name="The Broad Institute Genomics Platform"/>
            <consortium name="The Broad Institute Genome Sequencing Center for Infectious Disease"/>
            <person name="Wu L."/>
            <person name="Ma J."/>
        </authorList>
    </citation>
    <scope>NUCLEOTIDE SEQUENCE [LARGE SCALE GENOMIC DNA]</scope>
    <source>
        <strain evidence="17">CCM 7491</strain>
    </source>
</reference>
<feature type="chain" id="PRO_5046279942" evidence="13">
    <location>
        <begin position="27"/>
        <end position="813"/>
    </location>
</feature>
<comment type="subcellular location">
    <subcellularLocation>
        <location evidence="1 11">Cell outer membrane</location>
        <topology evidence="1 11">Multi-pass membrane protein</topology>
    </subcellularLocation>
</comment>
<keyword evidence="5 11" id="KW-0812">Transmembrane</keyword>
<dbReference type="Gene3D" id="2.40.170.20">
    <property type="entry name" value="TonB-dependent receptor, beta-barrel domain"/>
    <property type="match status" value="1"/>
</dbReference>
<dbReference type="InterPro" id="IPR036942">
    <property type="entry name" value="Beta-barrel_TonB_sf"/>
</dbReference>
<keyword evidence="7" id="KW-0406">Ion transport</keyword>
<keyword evidence="8 12" id="KW-0798">TonB box</keyword>
<dbReference type="EMBL" id="JBHRVU010000005">
    <property type="protein sequence ID" value="MFC3443467.1"/>
    <property type="molecule type" value="Genomic_DNA"/>
</dbReference>
<evidence type="ECO:0000256" key="5">
    <source>
        <dbReference type="ARBA" id="ARBA00022692"/>
    </source>
</evidence>
<comment type="similarity">
    <text evidence="11 12">Belongs to the TonB-dependent receptor family.</text>
</comment>
<sequence>MKSHILVRDSLFVAALLASSSSIAMAQGSTDSTAHQPTASLDDIVVTARKRDESSIAVPVVMTAVGASELSRRSVTNLDGIARIVPQLIIAPQNGSVQGGNIALRGISGPDSNPFGDQAVSFNIDGVQIAKATVRRMSDTDIAQVEVLKGPQALFYGKNSPGGVVSIRTADPTSSFEAKLSGGYEFNADELRLEGYVSGPVTETLGVRLAGYYSRIEGDLNNQVPETAYLYPKEQRLPHNRDYAIRGTVKWEPTDNFDARLKVNVGRTKYAGPAQAGEFIHCPFGSPQSGSTDNCKADDQIIRGSSGPIVGTLDPTFRDGEPYGRQRQILTGLEMNYSPSDEVKLTSITGYYDVDLIQAENYENDYSIALPSRNIYKDKEFSQELRVQTDYDGPLNFTAGVYLGVTKAETGSKTFLFAAEESGLASLTANGLGFIPLRTPFQINNYYFVQKGTAYSAFLQMSYKPIEQIEITAGGRYSYEKKKLTKVLNGINGGVGFVDPVDNTFDNMVDVTDQLVKRSGNWNDFSPEISVSYRPTQDLTIFGNYKHGFLSGGFNSSSVDNIATTDLSYDPQTIKGFEAGVKAALLDRTLRINMAAYTYRVDDLQVVNFTNASSTIRNAASTKIKGVEFDFNYRTPLDGLSVHGAAAYNHARYAAFANAPCYNGQTPTLGCVIGASGAPVQDLSGAEIPRAPRWNLSSGFSYETPLSEAIKLGLSVDANYSSSFLTDATSAPNGRMPKYTLLDASLRVGDTDDQWEIALVGRNLTNKYYYVASTDVPFTGSGTGTAAGVPGDRFAAVSRGREVMIRLSYKFGQ</sequence>
<dbReference type="RefSeq" id="WP_380798231.1">
    <property type="nucleotide sequence ID" value="NZ_JBHRVU010000005.1"/>
</dbReference>
<dbReference type="Proteomes" id="UP001595681">
    <property type="component" value="Unassembled WGS sequence"/>
</dbReference>
<feature type="signal peptide" evidence="13">
    <location>
        <begin position="1"/>
        <end position="26"/>
    </location>
</feature>
<dbReference type="Pfam" id="PF00593">
    <property type="entry name" value="TonB_dep_Rec_b-barrel"/>
    <property type="match status" value="1"/>
</dbReference>
<evidence type="ECO:0000259" key="15">
    <source>
        <dbReference type="Pfam" id="PF07715"/>
    </source>
</evidence>
<dbReference type="InterPro" id="IPR012910">
    <property type="entry name" value="Plug_dom"/>
</dbReference>
<keyword evidence="3 11" id="KW-1134">Transmembrane beta strand</keyword>
<keyword evidence="10 11" id="KW-0998">Cell outer membrane</keyword>
<dbReference type="SUPFAM" id="SSF56935">
    <property type="entry name" value="Porins"/>
    <property type="match status" value="1"/>
</dbReference>
<keyword evidence="2 11" id="KW-0813">Transport</keyword>
<keyword evidence="13" id="KW-0732">Signal</keyword>
<evidence type="ECO:0000259" key="14">
    <source>
        <dbReference type="Pfam" id="PF00593"/>
    </source>
</evidence>
<name>A0ABV7NKV3_9SPHN</name>
<gene>
    <name evidence="16" type="ORF">ACFOKF_20125</name>
</gene>
<accession>A0ABV7NKV3</accession>
<evidence type="ECO:0000256" key="3">
    <source>
        <dbReference type="ARBA" id="ARBA00022452"/>
    </source>
</evidence>
<evidence type="ECO:0000256" key="13">
    <source>
        <dbReference type="SAM" id="SignalP"/>
    </source>
</evidence>
<keyword evidence="9 11" id="KW-0472">Membrane</keyword>
<keyword evidence="6" id="KW-0408">Iron</keyword>
<dbReference type="PROSITE" id="PS52016">
    <property type="entry name" value="TONB_DEPENDENT_REC_3"/>
    <property type="match status" value="1"/>
</dbReference>
<dbReference type="InterPro" id="IPR000531">
    <property type="entry name" value="Beta-barrel_TonB"/>
</dbReference>
<dbReference type="PANTHER" id="PTHR32552:SF81">
    <property type="entry name" value="TONB-DEPENDENT OUTER MEMBRANE RECEPTOR"/>
    <property type="match status" value="1"/>
</dbReference>
<evidence type="ECO:0000313" key="17">
    <source>
        <dbReference type="Proteomes" id="UP001595681"/>
    </source>
</evidence>
<evidence type="ECO:0000256" key="7">
    <source>
        <dbReference type="ARBA" id="ARBA00023065"/>
    </source>
</evidence>
<dbReference type="PANTHER" id="PTHR32552">
    <property type="entry name" value="FERRICHROME IRON RECEPTOR-RELATED"/>
    <property type="match status" value="1"/>
</dbReference>
<feature type="domain" description="TonB-dependent receptor-like beta-barrel" evidence="14">
    <location>
        <begin position="314"/>
        <end position="764"/>
    </location>
</feature>